<proteinExistence type="predicted"/>
<dbReference type="EMBL" id="AAMT01000008">
    <property type="protein sequence ID" value="EAQ12480.1"/>
    <property type="molecule type" value="Genomic_DNA"/>
</dbReference>
<sequence>MSHVAHFPICDPASDSQHPRG</sequence>
<evidence type="ECO:0000313" key="3">
    <source>
        <dbReference type="Proteomes" id="UP000002931"/>
    </source>
</evidence>
<protein>
    <submittedName>
        <fullName evidence="2">Uncharacterized protein</fullName>
    </submittedName>
</protein>
<organism evidence="2 3">
    <name type="scientific">Maritimibacter alkaliphilus HTCC2654</name>
    <dbReference type="NCBI Taxonomy" id="314271"/>
    <lineage>
        <taxon>Bacteria</taxon>
        <taxon>Pseudomonadati</taxon>
        <taxon>Pseudomonadota</taxon>
        <taxon>Alphaproteobacteria</taxon>
        <taxon>Rhodobacterales</taxon>
        <taxon>Roseobacteraceae</taxon>
        <taxon>Maritimibacter</taxon>
    </lineage>
</organism>
<accession>A3VGS5</accession>
<gene>
    <name evidence="2" type="ORF">RB2654_14380</name>
</gene>
<dbReference type="HOGENOM" id="CLU_3426588_0_0_5"/>
<evidence type="ECO:0000313" key="2">
    <source>
        <dbReference type="EMBL" id="EAQ12480.1"/>
    </source>
</evidence>
<keyword evidence="3" id="KW-1185">Reference proteome</keyword>
<reference evidence="2 3" key="1">
    <citation type="journal article" date="2010" name="J. Bacteriol.">
        <title>Genome sequences of Pelagibaca bermudensis HTCC2601T and Maritimibacter alkaliphilus HTCC2654T, the type strains of two marine Roseobacter genera.</title>
        <authorList>
            <person name="Thrash J.C."/>
            <person name="Cho J.C."/>
            <person name="Ferriera S."/>
            <person name="Johnson J."/>
            <person name="Vergin K.L."/>
            <person name="Giovannoni S.J."/>
        </authorList>
    </citation>
    <scope>NUCLEOTIDE SEQUENCE [LARGE SCALE GENOMIC DNA]</scope>
    <source>
        <strain evidence="2 3">HTCC2654</strain>
    </source>
</reference>
<evidence type="ECO:0000256" key="1">
    <source>
        <dbReference type="SAM" id="MobiDB-lite"/>
    </source>
</evidence>
<dbReference type="STRING" id="314271.RB2654_14380"/>
<dbReference type="Proteomes" id="UP000002931">
    <property type="component" value="Unassembled WGS sequence"/>
</dbReference>
<feature type="region of interest" description="Disordered" evidence="1">
    <location>
        <begin position="1"/>
        <end position="21"/>
    </location>
</feature>
<dbReference type="AlphaFoldDB" id="A3VGS5"/>
<comment type="caution">
    <text evidence="2">The sequence shown here is derived from an EMBL/GenBank/DDBJ whole genome shotgun (WGS) entry which is preliminary data.</text>
</comment>
<name>A3VGS5_9RHOB</name>